<dbReference type="Pfam" id="PF07681">
    <property type="entry name" value="DoxX"/>
    <property type="match status" value="1"/>
</dbReference>
<comment type="subcellular location">
    <subcellularLocation>
        <location evidence="1">Cell membrane</location>
        <topology evidence="1">Multi-pass membrane protein</topology>
    </subcellularLocation>
</comment>
<dbReference type="PANTHER" id="PTHR33452">
    <property type="entry name" value="OXIDOREDUCTASE CATD-RELATED"/>
    <property type="match status" value="1"/>
</dbReference>
<comment type="caution">
    <text evidence="8">The sequence shown here is derived from an EMBL/GenBank/DDBJ whole genome shotgun (WGS) entry which is preliminary data.</text>
</comment>
<evidence type="ECO:0000256" key="7">
    <source>
        <dbReference type="SAM" id="Phobius"/>
    </source>
</evidence>
<dbReference type="Proteomes" id="UP000573499">
    <property type="component" value="Unassembled WGS sequence"/>
</dbReference>
<evidence type="ECO:0000256" key="6">
    <source>
        <dbReference type="ARBA" id="ARBA00023136"/>
    </source>
</evidence>
<feature type="transmembrane region" description="Helical" evidence="7">
    <location>
        <begin position="125"/>
        <end position="144"/>
    </location>
</feature>
<evidence type="ECO:0000313" key="8">
    <source>
        <dbReference type="EMBL" id="MBA5689444.1"/>
    </source>
</evidence>
<feature type="transmembrane region" description="Helical" evidence="7">
    <location>
        <begin position="69"/>
        <end position="87"/>
    </location>
</feature>
<dbReference type="PANTHER" id="PTHR33452:SF1">
    <property type="entry name" value="INNER MEMBRANE PROTEIN YPHA-RELATED"/>
    <property type="match status" value="1"/>
</dbReference>
<feature type="transmembrane region" description="Helical" evidence="7">
    <location>
        <begin position="94"/>
        <end position="113"/>
    </location>
</feature>
<evidence type="ECO:0000256" key="5">
    <source>
        <dbReference type="ARBA" id="ARBA00022989"/>
    </source>
</evidence>
<name>A0A7W2FD77_9BURK</name>
<sequence>MKTILGLHQQFSRFDANLTEWGGSLLNLALRFYVGSQFFKAGMIKVGDWATTLALFHDEYKVPVLPPELAAWMGAGGELLFPVLLFAGLFTRQAALGLLAVNVMAVISYPVLFSYDCPAALNDHLYWGLLLLVLAAFGPGRFSVDEVIEEKRAGK</sequence>
<proteinExistence type="inferred from homology"/>
<dbReference type="EMBL" id="JACEZU010000011">
    <property type="protein sequence ID" value="MBA5689444.1"/>
    <property type="molecule type" value="Genomic_DNA"/>
</dbReference>
<keyword evidence="5 7" id="KW-1133">Transmembrane helix</keyword>
<accession>A0A7W2FD77</accession>
<evidence type="ECO:0000256" key="4">
    <source>
        <dbReference type="ARBA" id="ARBA00022692"/>
    </source>
</evidence>
<protein>
    <submittedName>
        <fullName evidence="8">DoxX family protein</fullName>
    </submittedName>
</protein>
<keyword evidence="6 7" id="KW-0472">Membrane</keyword>
<reference evidence="8 9" key="1">
    <citation type="submission" date="2020-07" db="EMBL/GenBank/DDBJ databases">
        <title>Novel species isolated from subtropical streams in China.</title>
        <authorList>
            <person name="Lu H."/>
        </authorList>
    </citation>
    <scope>NUCLEOTIDE SEQUENCE [LARGE SCALE GENOMIC DNA]</scope>
    <source>
        <strain evidence="8 9">LX47W</strain>
    </source>
</reference>
<keyword evidence="9" id="KW-1185">Reference proteome</keyword>
<dbReference type="InterPro" id="IPR032808">
    <property type="entry name" value="DoxX"/>
</dbReference>
<evidence type="ECO:0000256" key="1">
    <source>
        <dbReference type="ARBA" id="ARBA00004651"/>
    </source>
</evidence>
<organism evidence="8 9">
    <name type="scientific">Rugamonas apoptosis</name>
    <dbReference type="NCBI Taxonomy" id="2758570"/>
    <lineage>
        <taxon>Bacteria</taxon>
        <taxon>Pseudomonadati</taxon>
        <taxon>Pseudomonadota</taxon>
        <taxon>Betaproteobacteria</taxon>
        <taxon>Burkholderiales</taxon>
        <taxon>Oxalobacteraceae</taxon>
        <taxon>Telluria group</taxon>
        <taxon>Rugamonas</taxon>
    </lineage>
</organism>
<gene>
    <name evidence="8" type="ORF">H3H39_20575</name>
</gene>
<keyword evidence="4 7" id="KW-0812">Transmembrane</keyword>
<evidence type="ECO:0000313" key="9">
    <source>
        <dbReference type="Proteomes" id="UP000573499"/>
    </source>
</evidence>
<evidence type="ECO:0000256" key="2">
    <source>
        <dbReference type="ARBA" id="ARBA00006679"/>
    </source>
</evidence>
<evidence type="ECO:0000256" key="3">
    <source>
        <dbReference type="ARBA" id="ARBA00022475"/>
    </source>
</evidence>
<comment type="similarity">
    <text evidence="2">Belongs to the DoxX family.</text>
</comment>
<dbReference type="AlphaFoldDB" id="A0A7W2FD77"/>
<dbReference type="GO" id="GO:0005886">
    <property type="term" value="C:plasma membrane"/>
    <property type="evidence" value="ECO:0007669"/>
    <property type="project" value="UniProtKB-SubCell"/>
</dbReference>
<keyword evidence="3" id="KW-1003">Cell membrane</keyword>
<dbReference type="InterPro" id="IPR051907">
    <property type="entry name" value="DoxX-like_oxidoreductase"/>
</dbReference>